<reference evidence="1 2" key="1">
    <citation type="submission" date="2012-05" db="EMBL/GenBank/DDBJ databases">
        <title>Recombination and specialization in a pathogen metapopulation.</title>
        <authorList>
            <person name="Gardiner A."/>
            <person name="Kemen E."/>
            <person name="Schultz-Larsen T."/>
            <person name="MacLean D."/>
            <person name="Van Oosterhout C."/>
            <person name="Jones J.D.G."/>
        </authorList>
    </citation>
    <scope>NUCLEOTIDE SEQUENCE [LARGE SCALE GENOMIC DNA]</scope>
    <source>
        <strain evidence="1 2">Ac Nc2</strain>
    </source>
</reference>
<evidence type="ECO:0000313" key="1">
    <source>
        <dbReference type="EMBL" id="CCI45414.1"/>
    </source>
</evidence>
<comment type="caution">
    <text evidence="1">The sequence shown here is derived from an EMBL/GenBank/DDBJ whole genome shotgun (WGS) entry which is preliminary data.</text>
</comment>
<dbReference type="EMBL" id="CAIX01000097">
    <property type="protein sequence ID" value="CCI45414.1"/>
    <property type="molecule type" value="Genomic_DNA"/>
</dbReference>
<accession>A0A024GEZ0</accession>
<proteinExistence type="predicted"/>
<evidence type="ECO:0000313" key="2">
    <source>
        <dbReference type="Proteomes" id="UP000053237"/>
    </source>
</evidence>
<gene>
    <name evidence="1" type="ORF">BN9_063110</name>
</gene>
<dbReference type="InParanoid" id="A0A024GEZ0"/>
<sequence length="920" mass="104867">MWPKFPRNANDVAIAGYFHTYTYSHNTLCDALGAIVRVVEPIDTKVNFLEESSHISLEILQAHSINDSIDIRECDLRAYTEGNERIKDILSCEDRSMLKSKKRDDDVRSRTKKMAESLHTLDRGNGINAGNRSVMDFAQLISMSCAYFALYCEKAFAQTPNQLQLDELEDFGMEAIVEEAWPQIVTMCTEESDSTDGRNGFYRVESEIGIGFTISRSDRNFMRSYTNQVLKKQHERGWIEIQQTKSTYSQHEEVKVCRFIQAMLVENLQPLFYVQEQTTPRHLCSTQLFRIPLLDTSDRNNTNSIEMIKNVATKTLTMIQINESLRFPAETDCKNAFDSNVPVRLQWMLDFSSICTDEENPTCYFDTLLLPENLMASTIASFSKPMDDLAEWARSSYRQQILKPDILPNNTYENLAIRLGSALEDTDVAAWIQNEKIRWKCQSDTKKIKSPVTNVNVETIEATLTANTKSDGCLAPTTRNLMSKFMDLYPQAQEMPMPKSGTESINCDIPSKLSAIQQLARPAVWCLMTRKLLRIDSKHAHNILEKINLETLELIVLQLQSRIQKIILNPSGISHSDLIENCSSFRCAALLHTLRLFQLCVSGPEQSHFDELRDGIVQCTKYQALLGKSHINDIKTRLGSSSCIVEKEQLSNSEPNVCTDDESDHSEHGPVQKKPRLACQKFKRTPFRTFCAVRTMQSKYPFISELSSRGITFIDRELSEPIDLIFDERNGFCVFDIVTFEVWENMDYHCFGLPADITEANRRQYRCILRCFGPFPSGNSDTLQVITHRLQRCAKLTCAAISSSISETCQLFEEIAHQCADAAFTQYHVFPRMWYERPFLLEQESQHEEFLVSTGILNHYAAQSLLHKISLQVILSRGYGASDLLAITNGILSKHQLEAMLKLADRSSTTIVTLTCIHTE</sequence>
<name>A0A024GEZ0_9STRA</name>
<dbReference type="OrthoDB" id="115253at2759"/>
<dbReference type="AlphaFoldDB" id="A0A024GEZ0"/>
<dbReference type="Proteomes" id="UP000053237">
    <property type="component" value="Unassembled WGS sequence"/>
</dbReference>
<keyword evidence="2" id="KW-1185">Reference proteome</keyword>
<organism evidence="1 2">
    <name type="scientific">Albugo candida</name>
    <dbReference type="NCBI Taxonomy" id="65357"/>
    <lineage>
        <taxon>Eukaryota</taxon>
        <taxon>Sar</taxon>
        <taxon>Stramenopiles</taxon>
        <taxon>Oomycota</taxon>
        <taxon>Peronosporomycetes</taxon>
        <taxon>Albuginales</taxon>
        <taxon>Albuginaceae</taxon>
        <taxon>Albugo</taxon>
    </lineage>
</organism>
<protein>
    <submittedName>
        <fullName evidence="1">Uncharacterized protein</fullName>
    </submittedName>
</protein>